<evidence type="ECO:0000313" key="5">
    <source>
        <dbReference type="EMBL" id="QBH97205.1"/>
    </source>
</evidence>
<dbReference type="GO" id="GO:0003697">
    <property type="term" value="F:single-stranded DNA binding"/>
    <property type="evidence" value="ECO:0007669"/>
    <property type="project" value="UniProtKB-UniRule"/>
</dbReference>
<dbReference type="OrthoDB" id="9809878at2"/>
<keyword evidence="1 2" id="KW-0238">DNA-binding</keyword>
<dbReference type="InterPro" id="IPR012340">
    <property type="entry name" value="NA-bd_OB-fold"/>
</dbReference>
<dbReference type="Proteomes" id="UP000293154">
    <property type="component" value="Chromosome"/>
</dbReference>
<dbReference type="GO" id="GO:0006260">
    <property type="term" value="P:DNA replication"/>
    <property type="evidence" value="ECO:0007669"/>
    <property type="project" value="InterPro"/>
</dbReference>
<dbReference type="CDD" id="cd04496">
    <property type="entry name" value="SSB_OBF"/>
    <property type="match status" value="1"/>
</dbReference>
<evidence type="ECO:0000256" key="1">
    <source>
        <dbReference type="ARBA" id="ARBA00023125"/>
    </source>
</evidence>
<dbReference type="InterPro" id="IPR000424">
    <property type="entry name" value="Primosome_PriB/ssb"/>
</dbReference>
<dbReference type="AlphaFoldDB" id="A0A411WM66"/>
<dbReference type="RefSeq" id="WP_130592142.1">
    <property type="nucleotide sequence ID" value="NZ_CP034752.1"/>
</dbReference>
<proteinExistence type="inferred from homology"/>
<dbReference type="GO" id="GO:0009295">
    <property type="term" value="C:nucleoid"/>
    <property type="evidence" value="ECO:0007669"/>
    <property type="project" value="TreeGrafter"/>
</dbReference>
<dbReference type="NCBIfam" id="TIGR00621">
    <property type="entry name" value="ssb"/>
    <property type="match status" value="1"/>
</dbReference>
<gene>
    <name evidence="5" type="primary">ssb</name>
    <name evidence="5" type="ORF">EKN56_12850</name>
</gene>
<comment type="subunit">
    <text evidence="2">Homotetramer.</text>
</comment>
<feature type="DNA-binding region" evidence="2">
    <location>
        <begin position="55"/>
        <end position="61"/>
    </location>
</feature>
<sequence>MAHRDLNKVCLIGYLGQDPEIRYMPDGRAVATVSLATSESWKDKDAGEQRHRTEWHRIVIFGGLAEVAGRHLKKGSQIYVEGQLRTRKWKDNIGAERQTTEVVIDMHGLMQMLGSKSSNAPTESPPIDELPLTESRD</sequence>
<dbReference type="PANTHER" id="PTHR10302">
    <property type="entry name" value="SINGLE-STRANDED DNA-BINDING PROTEIN"/>
    <property type="match status" value="1"/>
</dbReference>
<comment type="caution">
    <text evidence="2">Lacks conserved residue(s) required for the propagation of feature annotation.</text>
</comment>
<dbReference type="EMBL" id="CP034752">
    <property type="protein sequence ID" value="QBH97205.1"/>
    <property type="molecule type" value="Genomic_DNA"/>
</dbReference>
<dbReference type="Pfam" id="PF00436">
    <property type="entry name" value="SSB"/>
    <property type="match status" value="1"/>
</dbReference>
<evidence type="ECO:0000256" key="3">
    <source>
        <dbReference type="PIRNR" id="PIRNR002070"/>
    </source>
</evidence>
<dbReference type="PANTHER" id="PTHR10302:SF27">
    <property type="entry name" value="SINGLE-STRANDED DNA-BINDING PROTEIN"/>
    <property type="match status" value="1"/>
</dbReference>
<name>A0A411WM66_9GAMM</name>
<dbReference type="Gene3D" id="2.40.50.140">
    <property type="entry name" value="Nucleic acid-binding proteins"/>
    <property type="match status" value="1"/>
</dbReference>
<feature type="region of interest" description="Disordered" evidence="4">
    <location>
        <begin position="114"/>
        <end position="137"/>
    </location>
</feature>
<keyword evidence="6" id="KW-1185">Reference proteome</keyword>
<accession>A0A411WM66</accession>
<protein>
    <recommendedName>
        <fullName evidence="2 3">Single-stranded DNA-binding protein</fullName>
        <shortName evidence="2">SSB</shortName>
    </recommendedName>
</protein>
<dbReference type="InterPro" id="IPR011344">
    <property type="entry name" value="ssDNA-bd"/>
</dbReference>
<dbReference type="PIRSF" id="PIRSF002070">
    <property type="entry name" value="SSB"/>
    <property type="match status" value="1"/>
</dbReference>
<evidence type="ECO:0000256" key="4">
    <source>
        <dbReference type="SAM" id="MobiDB-lite"/>
    </source>
</evidence>
<evidence type="ECO:0000313" key="6">
    <source>
        <dbReference type="Proteomes" id="UP000293154"/>
    </source>
</evidence>
<dbReference type="PROSITE" id="PS50935">
    <property type="entry name" value="SSB"/>
    <property type="match status" value="1"/>
</dbReference>
<evidence type="ECO:0000256" key="2">
    <source>
        <dbReference type="HAMAP-Rule" id="MF_00984"/>
    </source>
</evidence>
<dbReference type="KEGG" id="prag:EKN56_12850"/>
<dbReference type="HAMAP" id="MF_00984">
    <property type="entry name" value="SSB"/>
    <property type="match status" value="1"/>
</dbReference>
<dbReference type="SUPFAM" id="SSF50249">
    <property type="entry name" value="Nucleic acid-binding proteins"/>
    <property type="match status" value="1"/>
</dbReference>
<reference evidence="5 6" key="1">
    <citation type="submission" date="2019-03" db="EMBL/GenBank/DDBJ databases">
        <title>Pragia sp. nov. isolated from the gut tract of Carduelis flavirostris.</title>
        <authorList>
            <person name="Ge Y."/>
        </authorList>
    </citation>
    <scope>NUCLEOTIDE SEQUENCE [LARGE SCALE GENOMIC DNA]</scope>
    <source>
        <strain evidence="5 6">CF-458</strain>
    </source>
</reference>
<organism evidence="5 6">
    <name type="scientific">Limnobaculum zhutongyuii</name>
    <dbReference type="NCBI Taxonomy" id="2498113"/>
    <lineage>
        <taxon>Bacteria</taxon>
        <taxon>Pseudomonadati</taxon>
        <taxon>Pseudomonadota</taxon>
        <taxon>Gammaproteobacteria</taxon>
        <taxon>Enterobacterales</taxon>
        <taxon>Budviciaceae</taxon>
        <taxon>Limnobaculum</taxon>
    </lineage>
</organism>